<dbReference type="Proteomes" id="UP000328092">
    <property type="component" value="Unassembled WGS sequence"/>
</dbReference>
<dbReference type="EMBL" id="CAADFC020000009">
    <property type="protein sequence ID" value="VIO69281.1"/>
    <property type="molecule type" value="Genomic_DNA"/>
</dbReference>
<reference evidence="1" key="1">
    <citation type="submission" date="2019-02" db="EMBL/GenBank/DDBJ databases">
        <authorList>
            <person name="Pothier F.J."/>
        </authorList>
    </citation>
    <scope>NUCLEOTIDE SEQUENCE</scope>
    <source>
        <strain evidence="1">CI-1B</strain>
    </source>
</reference>
<keyword evidence="2" id="KW-1185">Reference proteome</keyword>
<dbReference type="OrthoDB" id="8266061at2"/>
<evidence type="ECO:0000313" key="1">
    <source>
        <dbReference type="EMBL" id="VIO69281.1"/>
    </source>
</evidence>
<accession>A0A508T576</accession>
<gene>
    <name evidence="1" type="ORF">CI1B_25980</name>
</gene>
<sequence length="86" mass="9463">MMRLKVEKIGQGLHPTEVVVGVKTTSGVQQLYIDNDVLAQDSTVSVGWPVAQDKSGATLLVELPGETANGSWRVWVDREDLQTQER</sequence>
<name>A0A508T576_9BRAD</name>
<protein>
    <submittedName>
        <fullName evidence="1">Uncharacterized protein</fullName>
    </submittedName>
</protein>
<proteinExistence type="predicted"/>
<comment type="caution">
    <text evidence="1">The sequence shown here is derived from an EMBL/GenBank/DDBJ whole genome shotgun (WGS) entry which is preliminary data.</text>
</comment>
<dbReference type="AlphaFoldDB" id="A0A508T576"/>
<dbReference type="RefSeq" id="WP_139859427.1">
    <property type="nucleotide sequence ID" value="NZ_CAADFC020000009.1"/>
</dbReference>
<evidence type="ECO:0000313" key="2">
    <source>
        <dbReference type="Proteomes" id="UP000328092"/>
    </source>
</evidence>
<organism evidence="1 2">
    <name type="scientific">Bradyrhizobium ivorense</name>
    <dbReference type="NCBI Taxonomy" id="2511166"/>
    <lineage>
        <taxon>Bacteria</taxon>
        <taxon>Pseudomonadati</taxon>
        <taxon>Pseudomonadota</taxon>
        <taxon>Alphaproteobacteria</taxon>
        <taxon>Hyphomicrobiales</taxon>
        <taxon>Nitrobacteraceae</taxon>
        <taxon>Bradyrhizobium</taxon>
    </lineage>
</organism>